<organism evidence="6 7">
    <name type="scientific">Escallonia rubra</name>
    <dbReference type="NCBI Taxonomy" id="112253"/>
    <lineage>
        <taxon>Eukaryota</taxon>
        <taxon>Viridiplantae</taxon>
        <taxon>Streptophyta</taxon>
        <taxon>Embryophyta</taxon>
        <taxon>Tracheophyta</taxon>
        <taxon>Spermatophyta</taxon>
        <taxon>Magnoliopsida</taxon>
        <taxon>eudicotyledons</taxon>
        <taxon>Gunneridae</taxon>
        <taxon>Pentapetalae</taxon>
        <taxon>asterids</taxon>
        <taxon>campanulids</taxon>
        <taxon>Escalloniales</taxon>
        <taxon>Escalloniaceae</taxon>
        <taxon>Escallonia</taxon>
    </lineage>
</organism>
<dbReference type="GO" id="GO:0006559">
    <property type="term" value="P:L-phenylalanine catabolic process"/>
    <property type="evidence" value="ECO:0007669"/>
    <property type="project" value="UniProtKB-KW"/>
</dbReference>
<proteinExistence type="inferred from homology"/>
<comment type="function">
    <text evidence="1">This is a key enzyme of plant metabolism catalyzing the first reaction in the biosynthesis from L-phenylalanine of a wide variety of natural products based on the phenylpropane skeleton.</text>
</comment>
<keyword evidence="7" id="KW-1185">Reference proteome</keyword>
<sequence>MASNDQPTVQEADCVEDMVRSYPSCVPGRYIRSEQDKAKDVDRVPKFGDTANNRKKKMEVPRENGNGHVLGNGFCVKADPLNWGAAAEALKGSHLDEVKRMVEEFRRPVVQLQSQTLTISQVAAVAETVFLRSAVSGSTATAEATTTAESLGFVITSGGSFCRLNERAWGF</sequence>
<evidence type="ECO:0000256" key="2">
    <source>
        <dbReference type="ARBA" id="ARBA00007238"/>
    </source>
</evidence>
<dbReference type="Gene3D" id="1.10.275.10">
    <property type="entry name" value="Fumarase/aspartase (N-terminal domain)"/>
    <property type="match status" value="1"/>
</dbReference>
<dbReference type="EMBL" id="JAVXUO010002530">
    <property type="protein sequence ID" value="KAK2972335.1"/>
    <property type="molecule type" value="Genomic_DNA"/>
</dbReference>
<evidence type="ECO:0000313" key="6">
    <source>
        <dbReference type="EMBL" id="KAK2972335.1"/>
    </source>
</evidence>
<evidence type="ECO:0000313" key="7">
    <source>
        <dbReference type="Proteomes" id="UP001187471"/>
    </source>
</evidence>
<reference evidence="6" key="1">
    <citation type="submission" date="2022-12" db="EMBL/GenBank/DDBJ databases">
        <title>Draft genome assemblies for two species of Escallonia (Escalloniales).</title>
        <authorList>
            <person name="Chanderbali A."/>
            <person name="Dervinis C."/>
            <person name="Anghel I."/>
            <person name="Soltis D."/>
            <person name="Soltis P."/>
            <person name="Zapata F."/>
        </authorList>
    </citation>
    <scope>NUCLEOTIDE SEQUENCE</scope>
    <source>
        <strain evidence="6">UCBG92.1500</strain>
        <tissue evidence="6">Leaf</tissue>
    </source>
</reference>
<keyword evidence="5" id="KW-0585">Phenylalanine catabolism</keyword>
<evidence type="ECO:0000256" key="5">
    <source>
        <dbReference type="ARBA" id="ARBA00023232"/>
    </source>
</evidence>
<dbReference type="EC" id="4.3.1.24" evidence="4"/>
<accession>A0AA88QZB2</accession>
<dbReference type="AlphaFoldDB" id="A0AA88QZB2"/>
<evidence type="ECO:0000256" key="1">
    <source>
        <dbReference type="ARBA" id="ARBA00002235"/>
    </source>
</evidence>
<comment type="similarity">
    <text evidence="2">Belongs to the PAL/histidase family.</text>
</comment>
<dbReference type="InterPro" id="IPR008948">
    <property type="entry name" value="L-Aspartase-like"/>
</dbReference>
<evidence type="ECO:0000256" key="4">
    <source>
        <dbReference type="ARBA" id="ARBA00012139"/>
    </source>
</evidence>
<comment type="caution">
    <text evidence="6">The sequence shown here is derived from an EMBL/GenBank/DDBJ whole genome shotgun (WGS) entry which is preliminary data.</text>
</comment>
<name>A0AA88QZB2_9ASTE</name>
<comment type="subunit">
    <text evidence="3">Homotetramer.</text>
</comment>
<gene>
    <name evidence="6" type="ORF">RJ640_014393</name>
</gene>
<dbReference type="SUPFAM" id="SSF48557">
    <property type="entry name" value="L-aspartase-like"/>
    <property type="match status" value="1"/>
</dbReference>
<dbReference type="InterPro" id="IPR001106">
    <property type="entry name" value="Aromatic_Lyase"/>
</dbReference>
<dbReference type="PANTHER" id="PTHR10362">
    <property type="entry name" value="HISTIDINE AMMONIA-LYASE"/>
    <property type="match status" value="1"/>
</dbReference>
<dbReference type="GO" id="GO:0045548">
    <property type="term" value="F:phenylalanine ammonia-lyase activity"/>
    <property type="evidence" value="ECO:0007669"/>
    <property type="project" value="UniProtKB-EC"/>
</dbReference>
<dbReference type="Proteomes" id="UP001187471">
    <property type="component" value="Unassembled WGS sequence"/>
</dbReference>
<evidence type="ECO:0000256" key="3">
    <source>
        <dbReference type="ARBA" id="ARBA00011881"/>
    </source>
</evidence>
<protein>
    <recommendedName>
        <fullName evidence="4">phenylalanine ammonia-lyase</fullName>
        <ecNumber evidence="4">4.3.1.24</ecNumber>
    </recommendedName>
</protein>
<dbReference type="InterPro" id="IPR024083">
    <property type="entry name" value="Fumarase/histidase_N"/>
</dbReference>